<dbReference type="InterPro" id="IPR036591">
    <property type="entry name" value="YggU-like_sf"/>
</dbReference>
<evidence type="ECO:0000256" key="2">
    <source>
        <dbReference type="HAMAP-Rule" id="MF_00634"/>
    </source>
</evidence>
<gene>
    <name evidence="3" type="ORF">C6569_17305</name>
</gene>
<dbReference type="OrthoDB" id="9801972at2"/>
<name>A0A2S0NF33_9HYPH</name>
<dbReference type="Gene3D" id="3.30.1200.10">
    <property type="entry name" value="YggU-like"/>
    <property type="match status" value="1"/>
</dbReference>
<comment type="similarity">
    <text evidence="1 2">Belongs to the UPF0235 family.</text>
</comment>
<keyword evidence="4" id="KW-1185">Reference proteome</keyword>
<evidence type="ECO:0000313" key="4">
    <source>
        <dbReference type="Proteomes" id="UP000237889"/>
    </source>
</evidence>
<sequence length="205" mass="22083">MDALPYRIERERLLVDVRLTPRGGRDAVEGAETLADGRAVLKARVRAVPEDGKANAALESLIAAELGIGRSQVAVIHGKTARLKTLAVQGDPARLSAGLARFLAAALLLLLTLAGTPASAQFMTRGDICSDPSQFLRSRATVERAGLPTPDRARLVRTLRAAQSLARDACPNRDGWLVRRAVGMLNAVNREVRLPPVDLPLFLRE</sequence>
<reference evidence="3 4" key="1">
    <citation type="submission" date="2018-03" db="EMBL/GenBank/DDBJ databases">
        <title>Genome sequencing of Phreatobacter sp.</title>
        <authorList>
            <person name="Kim S.-J."/>
            <person name="Heo J."/>
            <person name="Kwon S.-W."/>
        </authorList>
    </citation>
    <scope>NUCLEOTIDE SEQUENCE [LARGE SCALE GENOMIC DNA]</scope>
    <source>
        <strain evidence="3 4">S-12</strain>
    </source>
</reference>
<dbReference type="KEGG" id="phr:C6569_17305"/>
<dbReference type="NCBIfam" id="TIGR00251">
    <property type="entry name" value="DUF167 family protein"/>
    <property type="match status" value="1"/>
</dbReference>
<protein>
    <recommendedName>
        <fullName evidence="2">UPF0235 protein C6569_17305</fullName>
    </recommendedName>
</protein>
<dbReference type="Pfam" id="PF02594">
    <property type="entry name" value="DUF167"/>
    <property type="match status" value="1"/>
</dbReference>
<dbReference type="SUPFAM" id="SSF69786">
    <property type="entry name" value="YggU-like"/>
    <property type="match status" value="1"/>
</dbReference>
<dbReference type="AlphaFoldDB" id="A0A2S0NF33"/>
<dbReference type="SMART" id="SM01152">
    <property type="entry name" value="DUF167"/>
    <property type="match status" value="1"/>
</dbReference>
<dbReference type="HAMAP" id="MF_00634">
    <property type="entry name" value="UPF0235"/>
    <property type="match status" value="1"/>
</dbReference>
<accession>A0A2S0NF33</accession>
<evidence type="ECO:0000313" key="3">
    <source>
        <dbReference type="EMBL" id="AVO46677.1"/>
    </source>
</evidence>
<organism evidence="3 4">
    <name type="scientific">Phreatobacter cathodiphilus</name>
    <dbReference type="NCBI Taxonomy" id="1868589"/>
    <lineage>
        <taxon>Bacteria</taxon>
        <taxon>Pseudomonadati</taxon>
        <taxon>Pseudomonadota</taxon>
        <taxon>Alphaproteobacteria</taxon>
        <taxon>Hyphomicrobiales</taxon>
        <taxon>Phreatobacteraceae</taxon>
        <taxon>Phreatobacter</taxon>
    </lineage>
</organism>
<dbReference type="InterPro" id="IPR003746">
    <property type="entry name" value="DUF167"/>
</dbReference>
<dbReference type="EMBL" id="CP027668">
    <property type="protein sequence ID" value="AVO46677.1"/>
    <property type="molecule type" value="Genomic_DNA"/>
</dbReference>
<dbReference type="NCBIfam" id="NF002348">
    <property type="entry name" value="PRK01310.1"/>
    <property type="match status" value="1"/>
</dbReference>
<evidence type="ECO:0000256" key="1">
    <source>
        <dbReference type="ARBA" id="ARBA00010364"/>
    </source>
</evidence>
<dbReference type="Proteomes" id="UP000237889">
    <property type="component" value="Chromosome"/>
</dbReference>
<proteinExistence type="inferred from homology"/>